<keyword evidence="5" id="KW-1185">Reference proteome</keyword>
<dbReference type="SUPFAM" id="SSF53335">
    <property type="entry name" value="S-adenosyl-L-methionine-dependent methyltransferases"/>
    <property type="match status" value="1"/>
</dbReference>
<dbReference type="STRING" id="502779.A0A0A2UZK4"/>
<dbReference type="GO" id="GO:0031515">
    <property type="term" value="C:tRNA (m1A) methyltransferase complex"/>
    <property type="evidence" value="ECO:0007669"/>
    <property type="project" value="InterPro"/>
</dbReference>
<dbReference type="PANTHER" id="PTHR12133">
    <property type="entry name" value="TRNA (ADENINE(58)-N(1))-METHYLTRANSFERASE"/>
    <property type="match status" value="1"/>
</dbReference>
<dbReference type="InterPro" id="IPR029063">
    <property type="entry name" value="SAM-dependent_MTases_sf"/>
</dbReference>
<evidence type="ECO:0000256" key="1">
    <source>
        <dbReference type="ARBA" id="ARBA00012796"/>
    </source>
</evidence>
<dbReference type="eggNOG" id="KOG2915">
    <property type="taxonomic scope" value="Eukaryota"/>
</dbReference>
<dbReference type="GO" id="GO:0160107">
    <property type="term" value="F:tRNA (adenine(58)-N1)-methyltransferase activity"/>
    <property type="evidence" value="ECO:0007669"/>
    <property type="project" value="UniProtKB-EC"/>
</dbReference>
<dbReference type="PANTHER" id="PTHR12133:SF1">
    <property type="entry name" value="TRNA (ADENINE(58)-N(1))-METHYLTRANSFERASE, MITOCHONDRIAL"/>
    <property type="match status" value="1"/>
</dbReference>
<dbReference type="AlphaFoldDB" id="A0A0A2UZK4"/>
<reference evidence="4 5" key="1">
    <citation type="journal article" date="2011" name="PLoS Genet.">
        <title>Comparative genomic analysis of human fungal pathogens causing paracoccidioidomycosis.</title>
        <authorList>
            <person name="Desjardins C.A."/>
            <person name="Champion M.D."/>
            <person name="Holder J.W."/>
            <person name="Muszewska A."/>
            <person name="Goldberg J."/>
            <person name="Bailao A.M."/>
            <person name="Brigido M.M."/>
            <person name="Ferreira M.E."/>
            <person name="Garcia A.M."/>
            <person name="Grynberg M."/>
            <person name="Gujja S."/>
            <person name="Heiman D.I."/>
            <person name="Henn M.R."/>
            <person name="Kodira C.D."/>
            <person name="Leon-Narvaez H."/>
            <person name="Longo L.V."/>
            <person name="Ma L.J."/>
            <person name="Malavazi I."/>
            <person name="Matsuo A.L."/>
            <person name="Morais F.V."/>
            <person name="Pereira M."/>
            <person name="Rodriguez-Brito S."/>
            <person name="Sakthikumar S."/>
            <person name="Salem-Izacc S.M."/>
            <person name="Sykes S.M."/>
            <person name="Teixeira M.M."/>
            <person name="Vallejo M.C."/>
            <person name="Walter M.E."/>
            <person name="Yandava C."/>
            <person name="Young S."/>
            <person name="Zeng Q."/>
            <person name="Zucker J."/>
            <person name="Felipe M.S."/>
            <person name="Goldman G.H."/>
            <person name="Haas B.J."/>
            <person name="McEwen J.G."/>
            <person name="Nino-Vega G."/>
            <person name="Puccia R."/>
            <person name="San-Blas G."/>
            <person name="Soares C.M."/>
            <person name="Birren B.W."/>
            <person name="Cuomo C.A."/>
        </authorList>
    </citation>
    <scope>NUCLEOTIDE SEQUENCE [LARGE SCALE GENOMIC DNA]</scope>
    <source>
        <strain evidence="5">ATCC MYA-826 / Pb01</strain>
    </source>
</reference>
<gene>
    <name evidence="4" type="ORF">PAAG_12323</name>
</gene>
<protein>
    <recommendedName>
        <fullName evidence="2">tRNA (adenine(58)-N(1))-methyltransferase catalytic subunit TRM61</fullName>
        <ecNumber evidence="1">2.1.1.220</ecNumber>
    </recommendedName>
    <alternativeName>
        <fullName evidence="3">tRNA(m1A58)-methyltransferase subunit TRM61</fullName>
    </alternativeName>
</protein>
<evidence type="ECO:0000313" key="5">
    <source>
        <dbReference type="Proteomes" id="UP000002059"/>
    </source>
</evidence>
<organism evidence="4 5">
    <name type="scientific">Paracoccidioides lutzii (strain ATCC MYA-826 / Pb01)</name>
    <name type="common">Paracoccidioides brasiliensis</name>
    <dbReference type="NCBI Taxonomy" id="502779"/>
    <lineage>
        <taxon>Eukaryota</taxon>
        <taxon>Fungi</taxon>
        <taxon>Dikarya</taxon>
        <taxon>Ascomycota</taxon>
        <taxon>Pezizomycotina</taxon>
        <taxon>Eurotiomycetes</taxon>
        <taxon>Eurotiomycetidae</taxon>
        <taxon>Onygenales</taxon>
        <taxon>Ajellomycetaceae</taxon>
        <taxon>Paracoccidioides</taxon>
    </lineage>
</organism>
<dbReference type="Gene3D" id="3.10.330.20">
    <property type="match status" value="1"/>
</dbReference>
<dbReference type="Pfam" id="PF14801">
    <property type="entry name" value="TrmI-like_N"/>
    <property type="match status" value="1"/>
</dbReference>
<dbReference type="EMBL" id="KN294012">
    <property type="protein sequence ID" value="KGQ01011.1"/>
    <property type="molecule type" value="Genomic_DNA"/>
</dbReference>
<evidence type="ECO:0000313" key="4">
    <source>
        <dbReference type="EMBL" id="KGQ01011.1"/>
    </source>
</evidence>
<dbReference type="Proteomes" id="UP000002059">
    <property type="component" value="Partially assembled WGS sequence"/>
</dbReference>
<dbReference type="EC" id="2.1.1.220" evidence="1"/>
<evidence type="ECO:0000256" key="3">
    <source>
        <dbReference type="ARBA" id="ARBA00033309"/>
    </source>
</evidence>
<name>A0A0A2UZK4_PARBA</name>
<evidence type="ECO:0000256" key="2">
    <source>
        <dbReference type="ARBA" id="ARBA00015963"/>
    </source>
</evidence>
<dbReference type="PROSITE" id="PS51620">
    <property type="entry name" value="SAM_TRM61"/>
    <property type="match status" value="1"/>
</dbReference>
<dbReference type="GO" id="GO:0030488">
    <property type="term" value="P:tRNA methylation"/>
    <property type="evidence" value="ECO:0007669"/>
    <property type="project" value="InterPro"/>
</dbReference>
<sequence length="279" mass="30888">MARLFAPLRRVCTRTYSSGTPGSKTFVFQEGDRVIINAKNPVLTKPLKKDDQTTVANGTIKHDDIIGKQSRDAVRTTKGSLLRITQPTLEDYIVLSPRHVTPVYPADANLIVSYLDIHAVPPASEEERDEPLEILEAGTGHGSLTLHLARAINAANTRPPALPRRSQCHILEQPEIKKTGIKKEKRDSEVPAEDVEIQRKWDAWCAQRNAVVHTVDISPVYSKHAENIATSTSTFLELKLGEGQAARRSAKMGLLDPFLSHVILDMPLHTCAFPMSLQP</sequence>
<dbReference type="OrthoDB" id="5585464at2759"/>
<dbReference type="GO" id="GO:0005739">
    <property type="term" value="C:mitochondrion"/>
    <property type="evidence" value="ECO:0007669"/>
    <property type="project" value="TreeGrafter"/>
</dbReference>
<dbReference type="RefSeq" id="XP_015702572.1">
    <property type="nucleotide sequence ID" value="XM_015847828.1"/>
</dbReference>
<dbReference type="HOGENOM" id="CLU_930626_0_0_1"/>
<dbReference type="GeneID" id="9094328"/>
<proteinExistence type="predicted"/>
<dbReference type="InterPro" id="IPR014816">
    <property type="entry name" value="tRNA_MeTrfase_Gcd14"/>
</dbReference>
<dbReference type="Gene3D" id="3.40.50.150">
    <property type="entry name" value="Vaccinia Virus protein VP39"/>
    <property type="match status" value="1"/>
</dbReference>
<dbReference type="VEuPathDB" id="FungiDB:PAAG_12323"/>
<accession>A0A0A2UZK4</accession>
<dbReference type="KEGG" id="pbl:PAAG_12323"/>